<sequence>MVAAFGGLIFGYDLGISGGVYAKEMNMKPSDNQYCRFDSQVLTLFTSSLYLAALVASLCASSITRIFGRRLTMLSGGILFLVGAGFNAFAQKVWMLIVGRMLLGFGIGCANQSVPIYVSEVAPYKYRGALNMMFQLAITIGIFVANVLNYFFAKMKNGEGWRYSLGLAAVPAVMIIIGAMFLPDSPSSLIERGKDEKAKQELIKIRGTSDVDEEFKDLVEASQSSMAVKHPWATLLKRHYRPQLVMAIAIPFFQQLTGMNVITFYAPVLFRTIGFATFVSIFTVDKVGRRKLFLEGGAQMFICQIVITAAIASKFGVDGNPGILPKWYAFLVVGFICIYVMGFAWSWGPLGWLVPSEIFPLEVRSAAQSINVSVNMIFTFAIAQVFTSMLCHMKFGLFIFFAFFVLLMSGFIHKFLPETKGVPIEEMSVVWQNHSYWKKFVKSASEEANAKVDNSC</sequence>
<dbReference type="PANTHER" id="PTHR23500">
    <property type="entry name" value="SOLUTE CARRIER FAMILY 2, FACILITATED GLUCOSE TRANSPORTER"/>
    <property type="match status" value="1"/>
</dbReference>
<evidence type="ECO:0000313" key="12">
    <source>
        <dbReference type="EMBL" id="RYR68447.1"/>
    </source>
</evidence>
<keyword evidence="4" id="KW-0762">Sugar transport</keyword>
<keyword evidence="6" id="KW-0769">Symport</keyword>
<evidence type="ECO:0000256" key="2">
    <source>
        <dbReference type="ARBA" id="ARBA00010992"/>
    </source>
</evidence>
<accession>A0A445DZ67</accession>
<feature type="transmembrane region" description="Helical" evidence="10">
    <location>
        <begin position="369"/>
        <end position="389"/>
    </location>
</feature>
<dbReference type="InterPro" id="IPR003663">
    <property type="entry name" value="Sugar/inositol_transpt"/>
</dbReference>
<dbReference type="PRINTS" id="PR00171">
    <property type="entry name" value="SUGRTRNSPORT"/>
</dbReference>
<keyword evidence="3 9" id="KW-0813">Transport</keyword>
<dbReference type="InterPro" id="IPR005828">
    <property type="entry name" value="MFS_sugar_transport-like"/>
</dbReference>
<dbReference type="FunFam" id="1.20.1250.20:FF:000002">
    <property type="entry name" value="Sugar transport protein 13"/>
    <property type="match status" value="1"/>
</dbReference>
<organism evidence="12 13">
    <name type="scientific">Arachis hypogaea</name>
    <name type="common">Peanut</name>
    <dbReference type="NCBI Taxonomy" id="3818"/>
    <lineage>
        <taxon>Eukaryota</taxon>
        <taxon>Viridiplantae</taxon>
        <taxon>Streptophyta</taxon>
        <taxon>Embryophyta</taxon>
        <taxon>Tracheophyta</taxon>
        <taxon>Spermatophyta</taxon>
        <taxon>Magnoliopsida</taxon>
        <taxon>eudicotyledons</taxon>
        <taxon>Gunneridae</taxon>
        <taxon>Pentapetalae</taxon>
        <taxon>rosids</taxon>
        <taxon>fabids</taxon>
        <taxon>Fabales</taxon>
        <taxon>Fabaceae</taxon>
        <taxon>Papilionoideae</taxon>
        <taxon>50 kb inversion clade</taxon>
        <taxon>dalbergioids sensu lato</taxon>
        <taxon>Dalbergieae</taxon>
        <taxon>Pterocarpus clade</taxon>
        <taxon>Arachis</taxon>
    </lineage>
</organism>
<evidence type="ECO:0000256" key="6">
    <source>
        <dbReference type="ARBA" id="ARBA00022847"/>
    </source>
</evidence>
<evidence type="ECO:0000256" key="4">
    <source>
        <dbReference type="ARBA" id="ARBA00022597"/>
    </source>
</evidence>
<feature type="transmembrane region" description="Helical" evidence="10">
    <location>
        <begin position="395"/>
        <end position="412"/>
    </location>
</feature>
<dbReference type="PROSITE" id="PS50850">
    <property type="entry name" value="MFS"/>
    <property type="match status" value="1"/>
</dbReference>
<feature type="transmembrane region" description="Helical" evidence="10">
    <location>
        <begin position="268"/>
        <end position="284"/>
    </location>
</feature>
<dbReference type="InterPro" id="IPR020846">
    <property type="entry name" value="MFS_dom"/>
</dbReference>
<comment type="caution">
    <text evidence="12">The sequence shown here is derived from an EMBL/GenBank/DDBJ whole genome shotgun (WGS) entry which is preliminary data.</text>
</comment>
<dbReference type="InterPro" id="IPR044778">
    <property type="entry name" value="MFS_STP/MST-like_plant"/>
</dbReference>
<feature type="transmembrane region" description="Helical" evidence="10">
    <location>
        <begin position="130"/>
        <end position="151"/>
    </location>
</feature>
<feature type="transmembrane region" description="Helical" evidence="10">
    <location>
        <begin position="71"/>
        <end position="90"/>
    </location>
</feature>
<feature type="transmembrane region" description="Helical" evidence="10">
    <location>
        <begin position="327"/>
        <end position="348"/>
    </location>
</feature>
<dbReference type="Proteomes" id="UP000289738">
    <property type="component" value="Chromosome A03"/>
</dbReference>
<dbReference type="GO" id="GO:0015293">
    <property type="term" value="F:symporter activity"/>
    <property type="evidence" value="ECO:0007669"/>
    <property type="project" value="UniProtKB-KW"/>
</dbReference>
<gene>
    <name evidence="12" type="ORF">Ahy_A03g014943</name>
</gene>
<evidence type="ECO:0000256" key="7">
    <source>
        <dbReference type="ARBA" id="ARBA00022989"/>
    </source>
</evidence>
<dbReference type="AlphaFoldDB" id="A0A445DZ67"/>
<dbReference type="EMBL" id="SDMP01000003">
    <property type="protein sequence ID" value="RYR68447.1"/>
    <property type="molecule type" value="Genomic_DNA"/>
</dbReference>
<comment type="similarity">
    <text evidence="2 9">Belongs to the major facilitator superfamily. Sugar transporter (TC 2.A.1.1) family.</text>
</comment>
<keyword evidence="8 10" id="KW-0472">Membrane</keyword>
<dbReference type="InterPro" id="IPR045262">
    <property type="entry name" value="STP/PLT_plant"/>
</dbReference>
<reference evidence="12 13" key="1">
    <citation type="submission" date="2019-01" db="EMBL/GenBank/DDBJ databases">
        <title>Sequencing of cultivated peanut Arachis hypogaea provides insights into genome evolution and oil improvement.</title>
        <authorList>
            <person name="Chen X."/>
        </authorList>
    </citation>
    <scope>NUCLEOTIDE SEQUENCE [LARGE SCALE GENOMIC DNA]</scope>
    <source>
        <strain evidence="13">cv. Fuhuasheng</strain>
        <tissue evidence="12">Leaves</tissue>
    </source>
</reference>
<evidence type="ECO:0000256" key="9">
    <source>
        <dbReference type="RuleBase" id="RU003346"/>
    </source>
</evidence>
<evidence type="ECO:0000313" key="13">
    <source>
        <dbReference type="Proteomes" id="UP000289738"/>
    </source>
</evidence>
<feature type="transmembrane region" description="Helical" evidence="10">
    <location>
        <begin position="296"/>
        <end position="315"/>
    </location>
</feature>
<evidence type="ECO:0000259" key="11">
    <source>
        <dbReference type="PROSITE" id="PS50850"/>
    </source>
</evidence>
<dbReference type="Gene3D" id="1.20.1250.20">
    <property type="entry name" value="MFS general substrate transporter like domains"/>
    <property type="match status" value="1"/>
</dbReference>
<dbReference type="SUPFAM" id="SSF103473">
    <property type="entry name" value="MFS general substrate transporter"/>
    <property type="match status" value="1"/>
</dbReference>
<dbReference type="InterPro" id="IPR036259">
    <property type="entry name" value="MFS_trans_sf"/>
</dbReference>
<evidence type="ECO:0000256" key="10">
    <source>
        <dbReference type="SAM" id="Phobius"/>
    </source>
</evidence>
<evidence type="ECO:0000256" key="3">
    <source>
        <dbReference type="ARBA" id="ARBA00022448"/>
    </source>
</evidence>
<dbReference type="Pfam" id="PF00083">
    <property type="entry name" value="Sugar_tr"/>
    <property type="match status" value="1"/>
</dbReference>
<dbReference type="PROSITE" id="PS00216">
    <property type="entry name" value="SUGAR_TRANSPORT_1"/>
    <property type="match status" value="1"/>
</dbReference>
<protein>
    <recommendedName>
        <fullName evidence="11">Major facilitator superfamily (MFS) profile domain-containing protein</fullName>
    </recommendedName>
</protein>
<evidence type="ECO:0000256" key="8">
    <source>
        <dbReference type="ARBA" id="ARBA00023136"/>
    </source>
</evidence>
<dbReference type="InterPro" id="IPR005829">
    <property type="entry name" value="Sugar_transporter_CS"/>
</dbReference>
<dbReference type="CDD" id="cd17361">
    <property type="entry name" value="MFS_STP"/>
    <property type="match status" value="1"/>
</dbReference>
<dbReference type="NCBIfam" id="TIGR00879">
    <property type="entry name" value="SP"/>
    <property type="match status" value="1"/>
</dbReference>
<evidence type="ECO:0000256" key="5">
    <source>
        <dbReference type="ARBA" id="ARBA00022692"/>
    </source>
</evidence>
<comment type="subcellular location">
    <subcellularLocation>
        <location evidence="1">Membrane</location>
        <topology evidence="1">Multi-pass membrane protein</topology>
    </subcellularLocation>
</comment>
<evidence type="ECO:0000256" key="1">
    <source>
        <dbReference type="ARBA" id="ARBA00004141"/>
    </source>
</evidence>
<feature type="domain" description="Major facilitator superfamily (MFS) profile" evidence="11">
    <location>
        <begin position="1"/>
        <end position="420"/>
    </location>
</feature>
<dbReference type="GO" id="GO:0015145">
    <property type="term" value="F:monosaccharide transmembrane transporter activity"/>
    <property type="evidence" value="ECO:0007669"/>
    <property type="project" value="InterPro"/>
</dbReference>
<feature type="transmembrane region" description="Helical" evidence="10">
    <location>
        <begin position="41"/>
        <end position="59"/>
    </location>
</feature>
<keyword evidence="13" id="KW-1185">Reference proteome</keyword>
<dbReference type="PROSITE" id="PS00217">
    <property type="entry name" value="SUGAR_TRANSPORT_2"/>
    <property type="match status" value="1"/>
</dbReference>
<keyword evidence="5 10" id="KW-0812">Transmembrane</keyword>
<name>A0A445DZ67_ARAHY</name>
<dbReference type="PANTHER" id="PTHR23500:SF477">
    <property type="entry name" value="MAJOR FACILITATOR SUPERFAMILY (MFS) PROFILE DOMAIN-CONTAINING PROTEIN"/>
    <property type="match status" value="1"/>
</dbReference>
<dbReference type="GO" id="GO:0016020">
    <property type="term" value="C:membrane"/>
    <property type="evidence" value="ECO:0007669"/>
    <property type="project" value="UniProtKB-SubCell"/>
</dbReference>
<feature type="transmembrane region" description="Helical" evidence="10">
    <location>
        <begin position="163"/>
        <end position="182"/>
    </location>
</feature>
<keyword evidence="7 10" id="KW-1133">Transmembrane helix</keyword>
<proteinExistence type="inferred from homology"/>